<organism evidence="3 4">
    <name type="scientific">Daphnia magna</name>
    <dbReference type="NCBI Taxonomy" id="35525"/>
    <lineage>
        <taxon>Eukaryota</taxon>
        <taxon>Metazoa</taxon>
        <taxon>Ecdysozoa</taxon>
        <taxon>Arthropoda</taxon>
        <taxon>Crustacea</taxon>
        <taxon>Branchiopoda</taxon>
        <taxon>Diplostraca</taxon>
        <taxon>Cladocera</taxon>
        <taxon>Anomopoda</taxon>
        <taxon>Daphniidae</taxon>
        <taxon>Daphnia</taxon>
    </lineage>
</organism>
<dbReference type="Proteomes" id="UP000076858">
    <property type="component" value="Unassembled WGS sequence"/>
</dbReference>
<feature type="non-terminal residue" evidence="3">
    <location>
        <position position="1"/>
    </location>
</feature>
<evidence type="ECO:0000256" key="1">
    <source>
        <dbReference type="PROSITE-ProRule" id="PRU00047"/>
    </source>
</evidence>
<feature type="domain" description="CCHC-type" evidence="2">
    <location>
        <begin position="1"/>
        <end position="17"/>
    </location>
</feature>
<evidence type="ECO:0000313" key="4">
    <source>
        <dbReference type="Proteomes" id="UP000076858"/>
    </source>
</evidence>
<keyword evidence="1" id="KW-0479">Metal-binding</keyword>
<dbReference type="GO" id="GO:0003676">
    <property type="term" value="F:nucleic acid binding"/>
    <property type="evidence" value="ECO:0007669"/>
    <property type="project" value="InterPro"/>
</dbReference>
<name>A0A164EIC4_9CRUS</name>
<proteinExistence type="predicted"/>
<protein>
    <recommendedName>
        <fullName evidence="2">CCHC-type domain-containing protein</fullName>
    </recommendedName>
</protein>
<accession>A0A164EIC4</accession>
<evidence type="ECO:0000313" key="3">
    <source>
        <dbReference type="EMBL" id="KZR96811.1"/>
    </source>
</evidence>
<dbReference type="EMBL" id="LRGB01023603">
    <property type="protein sequence ID" value="KZR96811.1"/>
    <property type="molecule type" value="Genomic_DNA"/>
</dbReference>
<dbReference type="Pfam" id="PF00098">
    <property type="entry name" value="zf-CCHC"/>
    <property type="match status" value="1"/>
</dbReference>
<sequence length="181" mass="20682">KCYLCGATDHFVRNCSKNTHKGNPTEIIESTSDHEVSVTVNPHNMFSIDEKEREQTAFFPGSIHSEEVREFWQTNLKAGEWVMDTIKNGYVFPFEKFPEAYEESNNASAYQNLSFVYKAVADLKKLGIVKFVDYKPHCVSPLTVSLKTGMDGSKKKRLCWDGSRCVNLCIKEQKVTLSHFQ</sequence>
<dbReference type="AlphaFoldDB" id="A0A164EIC4"/>
<gene>
    <name evidence="3" type="ORF">APZ42_008640</name>
</gene>
<comment type="caution">
    <text evidence="3">The sequence shown here is derived from an EMBL/GenBank/DDBJ whole genome shotgun (WGS) entry which is preliminary data.</text>
</comment>
<reference evidence="3 4" key="1">
    <citation type="submission" date="2016-03" db="EMBL/GenBank/DDBJ databases">
        <title>EvidentialGene: Evidence-directed Construction of Genes on Genomes.</title>
        <authorList>
            <person name="Gilbert D.G."/>
            <person name="Choi J.-H."/>
            <person name="Mockaitis K."/>
            <person name="Colbourne J."/>
            <person name="Pfrender M."/>
        </authorList>
    </citation>
    <scope>NUCLEOTIDE SEQUENCE [LARGE SCALE GENOMIC DNA]</scope>
    <source>
        <strain evidence="3 4">Xinb3</strain>
        <tissue evidence="3">Complete organism</tissue>
    </source>
</reference>
<feature type="non-terminal residue" evidence="3">
    <location>
        <position position="181"/>
    </location>
</feature>
<keyword evidence="1" id="KW-0862">Zinc</keyword>
<dbReference type="GO" id="GO:0008270">
    <property type="term" value="F:zinc ion binding"/>
    <property type="evidence" value="ECO:0007669"/>
    <property type="project" value="UniProtKB-KW"/>
</dbReference>
<dbReference type="InterPro" id="IPR001878">
    <property type="entry name" value="Znf_CCHC"/>
</dbReference>
<dbReference type="SMART" id="SM00343">
    <property type="entry name" value="ZnF_C2HC"/>
    <property type="match status" value="1"/>
</dbReference>
<dbReference type="PROSITE" id="PS50158">
    <property type="entry name" value="ZF_CCHC"/>
    <property type="match status" value="1"/>
</dbReference>
<dbReference type="OrthoDB" id="6380429at2759"/>
<keyword evidence="4" id="KW-1185">Reference proteome</keyword>
<keyword evidence="1" id="KW-0863">Zinc-finger</keyword>
<evidence type="ECO:0000259" key="2">
    <source>
        <dbReference type="PROSITE" id="PS50158"/>
    </source>
</evidence>